<reference evidence="1" key="2">
    <citation type="journal article" date="2021" name="PeerJ">
        <title>Extensive microbial diversity within the chicken gut microbiome revealed by metagenomics and culture.</title>
        <authorList>
            <person name="Gilroy R."/>
            <person name="Ravi A."/>
            <person name="Getino M."/>
            <person name="Pursley I."/>
            <person name="Horton D.L."/>
            <person name="Alikhan N.F."/>
            <person name="Baker D."/>
            <person name="Gharbi K."/>
            <person name="Hall N."/>
            <person name="Watson M."/>
            <person name="Adriaenssens E.M."/>
            <person name="Foster-Nyarko E."/>
            <person name="Jarju S."/>
            <person name="Secka A."/>
            <person name="Antonio M."/>
            <person name="Oren A."/>
            <person name="Chaudhuri R.R."/>
            <person name="La Ragione R."/>
            <person name="Hildebrand F."/>
            <person name="Pallen M.J."/>
        </authorList>
    </citation>
    <scope>NUCLEOTIDE SEQUENCE</scope>
    <source>
        <strain evidence="1">CHK189-12415</strain>
    </source>
</reference>
<sequence length="110" mass="12462">PREQYDRLGLPFDHEMTAEELRAQKAWVAENDRAVPVEGWEWTPEAKEQFLALAMFTGKEKLPELFRAYMKDHPAEKVGCPVIEAFAMAVTPEASHGPVLNVLNVVARRS</sequence>
<evidence type="ECO:0000313" key="2">
    <source>
        <dbReference type="Proteomes" id="UP000824241"/>
    </source>
</evidence>
<accession>A0A9D1DZ36</accession>
<comment type="caution">
    <text evidence="1">The sequence shown here is derived from an EMBL/GenBank/DDBJ whole genome shotgun (WGS) entry which is preliminary data.</text>
</comment>
<name>A0A9D1DZ36_9FIRM</name>
<protein>
    <submittedName>
        <fullName evidence="1">Uncharacterized protein</fullName>
    </submittedName>
</protein>
<dbReference type="EMBL" id="DVHA01000283">
    <property type="protein sequence ID" value="HIR61632.1"/>
    <property type="molecule type" value="Genomic_DNA"/>
</dbReference>
<feature type="non-terminal residue" evidence="1">
    <location>
        <position position="1"/>
    </location>
</feature>
<evidence type="ECO:0000313" key="1">
    <source>
        <dbReference type="EMBL" id="HIR61632.1"/>
    </source>
</evidence>
<dbReference type="Proteomes" id="UP000824241">
    <property type="component" value="Unassembled WGS sequence"/>
</dbReference>
<reference evidence="1" key="1">
    <citation type="submission" date="2020-10" db="EMBL/GenBank/DDBJ databases">
        <authorList>
            <person name="Gilroy R."/>
        </authorList>
    </citation>
    <scope>NUCLEOTIDE SEQUENCE</scope>
    <source>
        <strain evidence="1">CHK189-12415</strain>
    </source>
</reference>
<organism evidence="1 2">
    <name type="scientific">Candidatus Faecivivens stercoravium</name>
    <dbReference type="NCBI Taxonomy" id="2840803"/>
    <lineage>
        <taxon>Bacteria</taxon>
        <taxon>Bacillati</taxon>
        <taxon>Bacillota</taxon>
        <taxon>Clostridia</taxon>
        <taxon>Eubacteriales</taxon>
        <taxon>Oscillospiraceae</taxon>
        <taxon>Oscillospiraceae incertae sedis</taxon>
        <taxon>Candidatus Faecivivens</taxon>
    </lineage>
</organism>
<dbReference type="AlphaFoldDB" id="A0A9D1DZ36"/>
<gene>
    <name evidence="1" type="ORF">IAB37_08675</name>
</gene>
<proteinExistence type="predicted"/>